<dbReference type="Pfam" id="PF00360">
    <property type="entry name" value="PHY"/>
    <property type="match status" value="1"/>
</dbReference>
<dbReference type="SUPFAM" id="SSF55874">
    <property type="entry name" value="ATPase domain of HSP90 chaperone/DNA topoisomerase II/histidine kinase"/>
    <property type="match status" value="1"/>
</dbReference>
<keyword evidence="4 12" id="KW-0597">Phosphoprotein</keyword>
<keyword evidence="6" id="KW-0808">Transferase</keyword>
<feature type="domain" description="Response regulatory" evidence="14">
    <location>
        <begin position="684"/>
        <end position="795"/>
    </location>
</feature>
<dbReference type="SUPFAM" id="SSF55781">
    <property type="entry name" value="GAF domain-like"/>
    <property type="match status" value="2"/>
</dbReference>
<keyword evidence="10" id="KW-0157">Chromophore</keyword>
<evidence type="ECO:0000259" key="14">
    <source>
        <dbReference type="PROSITE" id="PS50110"/>
    </source>
</evidence>
<dbReference type="Gene3D" id="3.30.565.10">
    <property type="entry name" value="Histidine kinase-like ATPase, C-terminal domain"/>
    <property type="match status" value="1"/>
</dbReference>
<dbReference type="InterPro" id="IPR011006">
    <property type="entry name" value="CheY-like_superfamily"/>
</dbReference>
<name>A0A7W5E5B3_9BACT</name>
<evidence type="ECO:0000313" key="16">
    <source>
        <dbReference type="Proteomes" id="UP000536179"/>
    </source>
</evidence>
<feature type="domain" description="Phytochrome chromophore attachment site" evidence="13">
    <location>
        <begin position="99"/>
        <end position="253"/>
    </location>
</feature>
<evidence type="ECO:0000256" key="10">
    <source>
        <dbReference type="ARBA" id="ARBA00022991"/>
    </source>
</evidence>
<evidence type="ECO:0000256" key="4">
    <source>
        <dbReference type="ARBA" id="ARBA00022553"/>
    </source>
</evidence>
<dbReference type="Proteomes" id="UP000536179">
    <property type="component" value="Unassembled WGS sequence"/>
</dbReference>
<evidence type="ECO:0000313" key="15">
    <source>
        <dbReference type="EMBL" id="MBB3210481.1"/>
    </source>
</evidence>
<evidence type="ECO:0000256" key="7">
    <source>
        <dbReference type="ARBA" id="ARBA00022741"/>
    </source>
</evidence>
<keyword evidence="16" id="KW-1185">Reference proteome</keyword>
<dbReference type="GO" id="GO:0009881">
    <property type="term" value="F:photoreceptor activity"/>
    <property type="evidence" value="ECO:0007669"/>
    <property type="project" value="UniProtKB-KW"/>
</dbReference>
<proteinExistence type="predicted"/>
<sequence>MTSISIDQLLGQQVDRVLVDRDLLHEIRGAMGVPSIGQQREHLGRFDLGDNSFRCDLSIHLSGDTAVLEIEKAETEVAVERGGVQQIRGMLSGLRSGLGVENLMRSGVEMVRQVTGFDRVMAYQFLPSFDGEVVAEAACPGMTPYLGLRYPASDIPRQVRDLMLRMPYRMIADVRDPHTKLLGREERPLDLTLCHGRGVSPIHVEYLQNMGVTATVNLSLIVRGQLWGLFSLHHDRPRKLNMELRGVCELFAQLFSVQLQQEIEKEILSHRRRADSTRETLRRVDQPIEVVFERLWKDLANIVDADGIVIRRGDAVHPFGDTACDEFVRSLSDLSSDDVYAIDTFNSTILTQGDGQSQSAGVLLVQIGSGSDAKHESQIMFFRNEIVHDVRWGGEPEKRIDFGPNGPRLHPRASFDEYIQTVKGKCRPWTRANVSAAMELRGIIQEVLLRDTDAVRQDRDRQAKHQDLLIAELNHRVKNILALVRSIARQTKDSSASLENYAEAFEKRIAALATAHDLIGGSGLQWARLREMVQTELEPHRGRDHSVSVSGPAIGLRGDIAPIMALVLHELATNSVKHGALSHPAGALDVSWKHDAGGVSMVWRESNSPVRPAAKRRGFGMALVERAIPYECNGESELTFHGDGIEVQMWLPSESTLLLNDSPKSHVQKVDIESVGVRPLILDQVLVVEDNMVLAMELERLVTSMGCQKVQSVPDASRGEQAMAKSHLTLAILDINLRTGTSFELAKSLIRQDIPVILASGYDSSFQVPPELGHLPRMTKPINHGDLAKIIESLQNK</sequence>
<dbReference type="PANTHER" id="PTHR41523:SF8">
    <property type="entry name" value="ETHYLENE RESPONSE SENSOR PROTEIN"/>
    <property type="match status" value="1"/>
</dbReference>
<evidence type="ECO:0000256" key="11">
    <source>
        <dbReference type="ARBA" id="ARBA00023170"/>
    </source>
</evidence>
<gene>
    <name evidence="15" type="ORF">FHS27_006328</name>
</gene>
<dbReference type="GO" id="GO:0006355">
    <property type="term" value="P:regulation of DNA-templated transcription"/>
    <property type="evidence" value="ECO:0007669"/>
    <property type="project" value="InterPro"/>
</dbReference>
<keyword evidence="9" id="KW-0067">ATP-binding</keyword>
<comment type="catalytic activity">
    <reaction evidence="1">
        <text>ATP + protein L-histidine = ADP + protein N-phospho-L-histidine.</text>
        <dbReference type="EC" id="2.7.13.3"/>
    </reaction>
</comment>
<keyword evidence="8 15" id="KW-0418">Kinase</keyword>
<evidence type="ECO:0000256" key="8">
    <source>
        <dbReference type="ARBA" id="ARBA00022777"/>
    </source>
</evidence>
<dbReference type="SMART" id="SM00065">
    <property type="entry name" value="GAF"/>
    <property type="match status" value="1"/>
</dbReference>
<dbReference type="Pfam" id="PF01590">
    <property type="entry name" value="GAF"/>
    <property type="match status" value="1"/>
</dbReference>
<dbReference type="Pfam" id="PF07536">
    <property type="entry name" value="HWE_HK"/>
    <property type="match status" value="1"/>
</dbReference>
<dbReference type="SUPFAM" id="SSF52172">
    <property type="entry name" value="CheY-like"/>
    <property type="match status" value="1"/>
</dbReference>
<dbReference type="EC" id="2.7.13.3" evidence="2"/>
<dbReference type="GO" id="GO:0009584">
    <property type="term" value="P:detection of visible light"/>
    <property type="evidence" value="ECO:0007669"/>
    <property type="project" value="InterPro"/>
</dbReference>
<feature type="modified residue" description="4-aspartylphosphate" evidence="12">
    <location>
        <position position="734"/>
    </location>
</feature>
<dbReference type="Gene3D" id="3.40.50.2300">
    <property type="match status" value="1"/>
</dbReference>
<dbReference type="EMBL" id="JACHXU010000039">
    <property type="protein sequence ID" value="MBB3210481.1"/>
    <property type="molecule type" value="Genomic_DNA"/>
</dbReference>
<dbReference type="InterPro" id="IPR043150">
    <property type="entry name" value="Phytochrome_PHY_sf"/>
</dbReference>
<dbReference type="PRINTS" id="PR01033">
    <property type="entry name" value="PHYTOCHROME"/>
</dbReference>
<evidence type="ECO:0000256" key="9">
    <source>
        <dbReference type="ARBA" id="ARBA00022840"/>
    </source>
</evidence>
<reference evidence="15 16" key="1">
    <citation type="submission" date="2020-08" db="EMBL/GenBank/DDBJ databases">
        <title>Genomic Encyclopedia of Type Strains, Phase III (KMG-III): the genomes of soil and plant-associated and newly described type strains.</title>
        <authorList>
            <person name="Whitman W."/>
        </authorList>
    </citation>
    <scope>NUCLEOTIDE SEQUENCE [LARGE SCALE GENOMIC DNA]</scope>
    <source>
        <strain evidence="15 16">CECT 8075</strain>
    </source>
</reference>
<dbReference type="Gene3D" id="3.30.450.270">
    <property type="match status" value="1"/>
</dbReference>
<dbReference type="InterPro" id="IPR013515">
    <property type="entry name" value="Phytochrome_cen-reg"/>
</dbReference>
<keyword evidence="7" id="KW-0547">Nucleotide-binding</keyword>
<organism evidence="15 16">
    <name type="scientific">Aporhodopirellula rubra</name>
    <dbReference type="NCBI Taxonomy" id="980271"/>
    <lineage>
        <taxon>Bacteria</taxon>
        <taxon>Pseudomonadati</taxon>
        <taxon>Planctomycetota</taxon>
        <taxon>Planctomycetia</taxon>
        <taxon>Pirellulales</taxon>
        <taxon>Pirellulaceae</taxon>
        <taxon>Aporhodopirellula</taxon>
    </lineage>
</organism>
<dbReference type="InterPro" id="IPR029016">
    <property type="entry name" value="GAF-like_dom_sf"/>
</dbReference>
<dbReference type="GO" id="GO:0004673">
    <property type="term" value="F:protein histidine kinase activity"/>
    <property type="evidence" value="ECO:0007669"/>
    <property type="project" value="UniProtKB-EC"/>
</dbReference>
<dbReference type="SMART" id="SM00911">
    <property type="entry name" value="HWE_HK"/>
    <property type="match status" value="1"/>
</dbReference>
<dbReference type="InterPro" id="IPR003018">
    <property type="entry name" value="GAF"/>
</dbReference>
<comment type="caution">
    <text evidence="15">The sequence shown here is derived from an EMBL/GenBank/DDBJ whole genome shotgun (WGS) entry which is preliminary data.</text>
</comment>
<dbReference type="Pfam" id="PF00072">
    <property type="entry name" value="Response_reg"/>
    <property type="match status" value="1"/>
</dbReference>
<evidence type="ECO:0000256" key="3">
    <source>
        <dbReference type="ARBA" id="ARBA00022543"/>
    </source>
</evidence>
<protein>
    <recommendedName>
        <fullName evidence="2">histidine kinase</fullName>
        <ecNumber evidence="2">2.7.13.3</ecNumber>
    </recommendedName>
</protein>
<evidence type="ECO:0000256" key="5">
    <source>
        <dbReference type="ARBA" id="ARBA00022606"/>
    </source>
</evidence>
<evidence type="ECO:0000256" key="12">
    <source>
        <dbReference type="PROSITE-ProRule" id="PRU00169"/>
    </source>
</evidence>
<keyword evidence="5" id="KW-0716">Sensory transduction</keyword>
<dbReference type="InterPro" id="IPR001294">
    <property type="entry name" value="Phytochrome"/>
</dbReference>
<evidence type="ECO:0000256" key="6">
    <source>
        <dbReference type="ARBA" id="ARBA00022679"/>
    </source>
</evidence>
<dbReference type="PANTHER" id="PTHR41523">
    <property type="entry name" value="TWO-COMPONENT SYSTEM SENSOR PROTEIN"/>
    <property type="match status" value="1"/>
</dbReference>
<keyword evidence="11" id="KW-0675">Receptor</keyword>
<dbReference type="GO" id="GO:0005524">
    <property type="term" value="F:ATP binding"/>
    <property type="evidence" value="ECO:0007669"/>
    <property type="project" value="UniProtKB-KW"/>
</dbReference>
<dbReference type="PROSITE" id="PS50046">
    <property type="entry name" value="PHYTOCHROME_2"/>
    <property type="match status" value="1"/>
</dbReference>
<dbReference type="InterPro" id="IPR001789">
    <property type="entry name" value="Sig_transdc_resp-reg_receiver"/>
</dbReference>
<dbReference type="InterPro" id="IPR016132">
    <property type="entry name" value="Phyto_chromo_attachment"/>
</dbReference>
<dbReference type="SMART" id="SM00448">
    <property type="entry name" value="REC"/>
    <property type="match status" value="1"/>
</dbReference>
<evidence type="ECO:0000256" key="1">
    <source>
        <dbReference type="ARBA" id="ARBA00000085"/>
    </source>
</evidence>
<dbReference type="InterPro" id="IPR011102">
    <property type="entry name" value="Sig_transdc_His_kinase_HWE"/>
</dbReference>
<dbReference type="AlphaFoldDB" id="A0A7W5E5B3"/>
<dbReference type="GO" id="GO:0000160">
    <property type="term" value="P:phosphorelay signal transduction system"/>
    <property type="evidence" value="ECO:0007669"/>
    <property type="project" value="InterPro"/>
</dbReference>
<keyword evidence="3" id="KW-0600">Photoreceptor protein</keyword>
<dbReference type="Gene3D" id="3.30.450.40">
    <property type="match status" value="1"/>
</dbReference>
<dbReference type="Gene3D" id="3.30.450.20">
    <property type="entry name" value="PAS domain"/>
    <property type="match status" value="1"/>
</dbReference>
<accession>A0A7W5E5B3</accession>
<evidence type="ECO:0000256" key="2">
    <source>
        <dbReference type="ARBA" id="ARBA00012438"/>
    </source>
</evidence>
<dbReference type="PROSITE" id="PS50110">
    <property type="entry name" value="RESPONSE_REGULATORY"/>
    <property type="match status" value="1"/>
</dbReference>
<dbReference type="InterPro" id="IPR036890">
    <property type="entry name" value="HATPase_C_sf"/>
</dbReference>
<evidence type="ECO:0000259" key="13">
    <source>
        <dbReference type="PROSITE" id="PS50046"/>
    </source>
</evidence>